<feature type="transmembrane region" description="Helical" evidence="1">
    <location>
        <begin position="101"/>
        <end position="122"/>
    </location>
</feature>
<keyword evidence="1" id="KW-1133">Transmembrane helix</keyword>
<dbReference type="RefSeq" id="YP_009853785.1">
    <property type="nucleotide sequence ID" value="NC_048824.1"/>
</dbReference>
<reference evidence="2 3" key="1">
    <citation type="submission" date="2019-10" db="EMBL/GenBank/DDBJ databases">
        <authorList>
            <person name="Garlena R.A."/>
            <person name="Russell D.A."/>
            <person name="Pope W.H."/>
            <person name="Jacobs-Sera D."/>
            <person name="Hatfull G.F."/>
        </authorList>
    </citation>
    <scope>NUCLEOTIDE SEQUENCE [LARGE SCALE GENOMIC DNA]</scope>
</reference>
<feature type="transmembrane region" description="Helical" evidence="1">
    <location>
        <begin position="128"/>
        <end position="147"/>
    </location>
</feature>
<feature type="transmembrane region" description="Helical" evidence="1">
    <location>
        <begin position="68"/>
        <end position="89"/>
    </location>
</feature>
<dbReference type="KEGG" id="vg:55624472"/>
<name>A0A649VCY7_9CAUD</name>
<keyword evidence="1" id="KW-0812">Transmembrane</keyword>
<keyword evidence="1" id="KW-0472">Membrane</keyword>
<dbReference type="Proteomes" id="UP000423609">
    <property type="component" value="Segment"/>
</dbReference>
<dbReference type="EMBL" id="MN585993">
    <property type="protein sequence ID" value="QGJ90074.1"/>
    <property type="molecule type" value="Genomic_DNA"/>
</dbReference>
<evidence type="ECO:0000256" key="1">
    <source>
        <dbReference type="SAM" id="Phobius"/>
    </source>
</evidence>
<sequence>MIHRWLQKLRKRLPPKWFLKPTRLDHGRMYMCVTVGLWLFALSLMIIGPTRSSSLSDLNILTQKAVGFVMFVGTTMKIHGFLSGTRVLMPKRDLRDSYLQALWAILATNIGLVIYIFSLFNAYGWKTLSTFGVIGATMVAGAIWNAWDFSNEIDRLNEAVGGTTLK</sequence>
<evidence type="ECO:0000313" key="2">
    <source>
        <dbReference type="EMBL" id="QGJ90074.1"/>
    </source>
</evidence>
<proteinExistence type="predicted"/>
<keyword evidence="3" id="KW-1185">Reference proteome</keyword>
<gene>
    <name evidence="2" type="primary">33</name>
    <name evidence="2" type="ORF">PBI_INDLULAMITHI_33</name>
</gene>
<organism evidence="2 3">
    <name type="scientific">Mycobacterium phage Indlulamithi</name>
    <dbReference type="NCBI Taxonomy" id="2656582"/>
    <lineage>
        <taxon>Viruses</taxon>
        <taxon>Duplodnaviria</taxon>
        <taxon>Heunggongvirae</taxon>
        <taxon>Uroviricota</taxon>
        <taxon>Caudoviricetes</taxon>
        <taxon>Indlulamithivirus</taxon>
        <taxon>Indlulamithivirus indlulamithi</taxon>
    </lineage>
</organism>
<protein>
    <submittedName>
        <fullName evidence="2">Uncharacterized protein</fullName>
    </submittedName>
</protein>
<dbReference type="GeneID" id="55624472"/>
<evidence type="ECO:0000313" key="3">
    <source>
        <dbReference type="Proteomes" id="UP000423609"/>
    </source>
</evidence>
<accession>A0A649VCY7</accession>